<reference evidence="9 10" key="1">
    <citation type="submission" date="2016-02" db="EMBL/GenBank/DDBJ databases">
        <title>Comparison of Clostridium stercorarium subspecies using comparative genomics and transcriptomics.</title>
        <authorList>
            <person name="Schellenberg J."/>
            <person name="Thallinger G."/>
            <person name="Levin D.B."/>
            <person name="Zhang X."/>
            <person name="Alvare G."/>
            <person name="Fristensky B."/>
            <person name="Sparling R."/>
        </authorList>
    </citation>
    <scope>NUCLEOTIDE SEQUENCE [LARGE SCALE GENOMIC DNA]</scope>
    <source>
        <strain evidence="9 10">DSM 2910</strain>
    </source>
</reference>
<evidence type="ECO:0000313" key="10">
    <source>
        <dbReference type="Proteomes" id="UP000092971"/>
    </source>
</evidence>
<dbReference type="RefSeq" id="WP_015358700.1">
    <property type="nucleotide sequence ID" value="NZ_CP014672.1"/>
</dbReference>
<comment type="subcellular location">
    <subcellularLocation>
        <location evidence="1 7">Cell membrane</location>
        <topology evidence="1 7">Multi-pass membrane protein</topology>
    </subcellularLocation>
</comment>
<protein>
    <submittedName>
        <fullName evidence="9">Protein LplC</fullName>
    </submittedName>
</protein>
<feature type="transmembrane region" description="Helical" evidence="7">
    <location>
        <begin position="151"/>
        <end position="172"/>
    </location>
</feature>
<keyword evidence="6 7" id="KW-0472">Membrane</keyword>
<evidence type="ECO:0000256" key="1">
    <source>
        <dbReference type="ARBA" id="ARBA00004651"/>
    </source>
</evidence>
<keyword evidence="4 7" id="KW-0812">Transmembrane</keyword>
<evidence type="ECO:0000313" key="9">
    <source>
        <dbReference type="EMBL" id="ANW98409.1"/>
    </source>
</evidence>
<evidence type="ECO:0000256" key="7">
    <source>
        <dbReference type="RuleBase" id="RU363032"/>
    </source>
</evidence>
<feature type="transmembrane region" description="Helical" evidence="7">
    <location>
        <begin position="88"/>
        <end position="107"/>
    </location>
</feature>
<name>A0A1B1YCB9_THEST</name>
<evidence type="ECO:0000256" key="4">
    <source>
        <dbReference type="ARBA" id="ARBA00022692"/>
    </source>
</evidence>
<dbReference type="PANTHER" id="PTHR43744:SF9">
    <property type="entry name" value="POLYGALACTURONAN_RHAMNOGALACTURONAN TRANSPORT SYSTEM PERMEASE PROTEIN YTCP"/>
    <property type="match status" value="1"/>
</dbReference>
<comment type="similarity">
    <text evidence="7">Belongs to the binding-protein-dependent transport system permease family.</text>
</comment>
<evidence type="ECO:0000256" key="5">
    <source>
        <dbReference type="ARBA" id="ARBA00022989"/>
    </source>
</evidence>
<evidence type="ECO:0000259" key="8">
    <source>
        <dbReference type="PROSITE" id="PS50928"/>
    </source>
</evidence>
<dbReference type="PANTHER" id="PTHR43744">
    <property type="entry name" value="ABC TRANSPORTER PERMEASE PROTEIN MG189-RELATED-RELATED"/>
    <property type="match status" value="1"/>
</dbReference>
<feature type="transmembrane region" description="Helical" evidence="7">
    <location>
        <begin position="20"/>
        <end position="48"/>
    </location>
</feature>
<dbReference type="AlphaFoldDB" id="A0A1B1YCB9"/>
<gene>
    <name evidence="9" type="ORF">CSTERTH_04805</name>
</gene>
<feature type="transmembrane region" description="Helical" evidence="7">
    <location>
        <begin position="193"/>
        <end position="216"/>
    </location>
</feature>
<keyword evidence="5 7" id="KW-1133">Transmembrane helix</keyword>
<dbReference type="Pfam" id="PF00528">
    <property type="entry name" value="BPD_transp_1"/>
    <property type="match status" value="1"/>
</dbReference>
<dbReference type="CDD" id="cd06261">
    <property type="entry name" value="TM_PBP2"/>
    <property type="match status" value="1"/>
</dbReference>
<keyword evidence="2 7" id="KW-0813">Transport</keyword>
<sequence>MKSAIQNQSRKIKNSREDVIFEIVTRIVLVLACLIVLYPLYFIVIASISNPDYVLAGKLWLFPRDVTFSGYRKIIKFENLINGYKNSFFYAIVGGTLSATLTLFAAYPLSKDDFSGRKPFTIFLLITMFFQGGMIPLYIVVNKLGLRNTPYVLLIVNGIQVWNLLVTSSYFRTNRIDSLSEAAEIDGCSHFGYFFKILLPISKPIVITMLLFYGVWQWNDFFRAMIYLDKPDYQPLQIVLKDLLASSQVSSAIYDLMENQEALNEMLRASEQIKYGVIVIATLPMMIIYLIMQNYFVQGITMGSVKG</sequence>
<dbReference type="OrthoDB" id="157184at2"/>
<feature type="domain" description="ABC transmembrane type-1" evidence="8">
    <location>
        <begin position="84"/>
        <end position="296"/>
    </location>
</feature>
<feature type="transmembrane region" description="Helical" evidence="7">
    <location>
        <begin position="273"/>
        <end position="292"/>
    </location>
</feature>
<dbReference type="SUPFAM" id="SSF161098">
    <property type="entry name" value="MetI-like"/>
    <property type="match status" value="1"/>
</dbReference>
<dbReference type="Gene3D" id="1.10.3720.10">
    <property type="entry name" value="MetI-like"/>
    <property type="match status" value="1"/>
</dbReference>
<dbReference type="EMBL" id="CP014672">
    <property type="protein sequence ID" value="ANW98409.1"/>
    <property type="molecule type" value="Genomic_DNA"/>
</dbReference>
<evidence type="ECO:0000256" key="6">
    <source>
        <dbReference type="ARBA" id="ARBA00023136"/>
    </source>
</evidence>
<evidence type="ECO:0000256" key="3">
    <source>
        <dbReference type="ARBA" id="ARBA00022475"/>
    </source>
</evidence>
<dbReference type="InterPro" id="IPR000515">
    <property type="entry name" value="MetI-like"/>
</dbReference>
<dbReference type="GO" id="GO:0055085">
    <property type="term" value="P:transmembrane transport"/>
    <property type="evidence" value="ECO:0007669"/>
    <property type="project" value="InterPro"/>
</dbReference>
<feature type="transmembrane region" description="Helical" evidence="7">
    <location>
        <begin position="119"/>
        <end position="139"/>
    </location>
</feature>
<dbReference type="PROSITE" id="PS50928">
    <property type="entry name" value="ABC_TM1"/>
    <property type="match status" value="1"/>
</dbReference>
<keyword evidence="3" id="KW-1003">Cell membrane</keyword>
<dbReference type="GO" id="GO:0005886">
    <property type="term" value="C:plasma membrane"/>
    <property type="evidence" value="ECO:0007669"/>
    <property type="project" value="UniProtKB-SubCell"/>
</dbReference>
<organism evidence="9 10">
    <name type="scientific">Thermoclostridium stercorarium subsp. thermolacticum DSM 2910</name>
    <dbReference type="NCBI Taxonomy" id="1121336"/>
    <lineage>
        <taxon>Bacteria</taxon>
        <taxon>Bacillati</taxon>
        <taxon>Bacillota</taxon>
        <taxon>Clostridia</taxon>
        <taxon>Eubacteriales</taxon>
        <taxon>Oscillospiraceae</taxon>
        <taxon>Thermoclostridium</taxon>
    </lineage>
</organism>
<proteinExistence type="inferred from homology"/>
<accession>A0A1B1YCB9</accession>
<dbReference type="InterPro" id="IPR035906">
    <property type="entry name" value="MetI-like_sf"/>
</dbReference>
<dbReference type="Proteomes" id="UP000092971">
    <property type="component" value="Chromosome"/>
</dbReference>
<evidence type="ECO:0000256" key="2">
    <source>
        <dbReference type="ARBA" id="ARBA00022448"/>
    </source>
</evidence>